<accession>W0RGI8</accession>
<comment type="subcellular location">
    <subcellularLocation>
        <location evidence="1">Cell outer membrane</location>
    </subcellularLocation>
</comment>
<sequence length="838" mass="91088">MILITTKHGRAGETHVTLRSQGSFDDMTKVYPLQRSFGQGLRNVAAGVCEDITKSACVRSWGPRIAGAPTYDHANEAFTTGHIVDNTASITGGSERTTFFLSGGYMHQEGIFVGPNNYYNRATARLNGSHKIADNLTLSGNVMYADSRGHTVQRGNNVNGLLLGLLRTPPNFNNLPYLDPTTGLHRSFRLQNPTLETQGQSRGFNNPFYTLYEELNNQQTARSLGNVGVDYQALKWLKFNYSLGADYANDERLEGCPQECSDVAVGGRITEGKIVNYQIDHNLTGTATWSLSENLKGTLTAGQNLNSRNFRVLSQVGRTLIAPQPFSVLNTLSRDPPSDYQTQVHTESYFGQATLDVANQLFLTGALRDDGSTTYSENNRRALFPKASAAWTWSEMYKPSFVTFGKLRLSYGEAGNEPLPYLTSVTFSGTNLLGGVAQGTGFTPTQSGLGGLVFTSTKPSTDLKTERTKELEGGFDIGIFREKADLSFTIYKSRTEDAILPIPLAPSAGYATEYKNGGTLENRGLEASLNIRPFARKDLSWEIGLNWGQNRSKLVALEGADFLPVPGRFVGNVFMVGQPLGVIRSEGMVRCGISPDNAVEGLNLSTVCAGKPTGALYIDNGDHCNDAGMPCEDSKLRILGDPNPKWTGGINSSFKFRRLSLGTQVDIRHGGKVWNGTKGALWSYGTHKDTESRAICTSLSSSDCTGNMQTFGTAGWFPGPVAGPGAGTAVPIGENWYRGPIAPCAFTGIDEQCLEDGGFVKLREISVAYTFSARLVRRSLGVSSMDLRLAGRNLHTWTKYTGLDPETDVSQANSRVLGADYFNLPMTRSVVITLTLNR</sequence>
<feature type="domain" description="TonB-dependent receptor-like beta-barrel" evidence="4">
    <location>
        <begin position="174"/>
        <end position="548"/>
    </location>
</feature>
<name>W0RGI8_9BACT</name>
<dbReference type="KEGG" id="gba:J421_2647"/>
<dbReference type="InterPro" id="IPR000531">
    <property type="entry name" value="Beta-barrel_TonB"/>
</dbReference>
<dbReference type="HOGENOM" id="CLU_004317_2_1_0"/>
<evidence type="ECO:0000256" key="3">
    <source>
        <dbReference type="ARBA" id="ARBA00023237"/>
    </source>
</evidence>
<dbReference type="RefSeq" id="WP_025411654.1">
    <property type="nucleotide sequence ID" value="NZ_CP007128.1"/>
</dbReference>
<dbReference type="InParanoid" id="W0RGI8"/>
<evidence type="ECO:0000313" key="5">
    <source>
        <dbReference type="EMBL" id="AHG90184.1"/>
    </source>
</evidence>
<keyword evidence="3" id="KW-0998">Cell outer membrane</keyword>
<dbReference type="Gene3D" id="2.40.170.20">
    <property type="entry name" value="TonB-dependent receptor, beta-barrel domain"/>
    <property type="match status" value="1"/>
</dbReference>
<dbReference type="OrthoDB" id="9768177at2"/>
<dbReference type="SUPFAM" id="SSF56935">
    <property type="entry name" value="Porins"/>
    <property type="match status" value="1"/>
</dbReference>
<keyword evidence="6" id="KW-1185">Reference proteome</keyword>
<gene>
    <name evidence="5" type="ORF">J421_2647</name>
</gene>
<proteinExistence type="predicted"/>
<keyword evidence="5" id="KW-0675">Receptor</keyword>
<dbReference type="Pfam" id="PF00593">
    <property type="entry name" value="TonB_dep_Rec_b-barrel"/>
    <property type="match status" value="1"/>
</dbReference>
<dbReference type="Proteomes" id="UP000019151">
    <property type="component" value="Chromosome"/>
</dbReference>
<evidence type="ECO:0000256" key="1">
    <source>
        <dbReference type="ARBA" id="ARBA00004442"/>
    </source>
</evidence>
<dbReference type="GO" id="GO:0009279">
    <property type="term" value="C:cell outer membrane"/>
    <property type="evidence" value="ECO:0007669"/>
    <property type="project" value="UniProtKB-SubCell"/>
</dbReference>
<evidence type="ECO:0000259" key="4">
    <source>
        <dbReference type="Pfam" id="PF00593"/>
    </source>
</evidence>
<reference evidence="5 6" key="1">
    <citation type="journal article" date="2014" name="Genome Announc.">
        <title>Genome Sequence and Methylome of Soil Bacterium Gemmatirosa kalamazoonensis KBS708T, a Member of the Rarely Cultivated Gemmatimonadetes Phylum.</title>
        <authorList>
            <person name="Debruyn J.M."/>
            <person name="Radosevich M."/>
            <person name="Wommack K.E."/>
            <person name="Polson S.W."/>
            <person name="Hauser L.J."/>
            <person name="Fawaz M.N."/>
            <person name="Korlach J."/>
            <person name="Tsai Y.C."/>
        </authorList>
    </citation>
    <scope>NUCLEOTIDE SEQUENCE [LARGE SCALE GENOMIC DNA]</scope>
    <source>
        <strain evidence="5 6">KBS708</strain>
    </source>
</reference>
<evidence type="ECO:0000256" key="2">
    <source>
        <dbReference type="ARBA" id="ARBA00023136"/>
    </source>
</evidence>
<dbReference type="STRING" id="861299.J421_2647"/>
<dbReference type="InterPro" id="IPR036942">
    <property type="entry name" value="Beta-barrel_TonB_sf"/>
</dbReference>
<dbReference type="AlphaFoldDB" id="W0RGI8"/>
<evidence type="ECO:0000313" key="6">
    <source>
        <dbReference type="Proteomes" id="UP000019151"/>
    </source>
</evidence>
<dbReference type="PATRIC" id="fig|861299.3.peg.2694"/>
<protein>
    <submittedName>
        <fullName evidence="5">TonB-dependent receptor</fullName>
    </submittedName>
</protein>
<dbReference type="eggNOG" id="COG4771">
    <property type="taxonomic scope" value="Bacteria"/>
</dbReference>
<keyword evidence="2" id="KW-0472">Membrane</keyword>
<organism evidence="5 6">
    <name type="scientific">Gemmatirosa kalamazoonensis</name>
    <dbReference type="NCBI Taxonomy" id="861299"/>
    <lineage>
        <taxon>Bacteria</taxon>
        <taxon>Pseudomonadati</taxon>
        <taxon>Gemmatimonadota</taxon>
        <taxon>Gemmatimonadia</taxon>
        <taxon>Gemmatimonadales</taxon>
        <taxon>Gemmatimonadaceae</taxon>
        <taxon>Gemmatirosa</taxon>
    </lineage>
</organism>
<dbReference type="EMBL" id="CP007128">
    <property type="protein sequence ID" value="AHG90184.1"/>
    <property type="molecule type" value="Genomic_DNA"/>
</dbReference>